<evidence type="ECO:0000259" key="1">
    <source>
        <dbReference type="Pfam" id="PF00561"/>
    </source>
</evidence>
<dbReference type="PRINTS" id="PR00111">
    <property type="entry name" value="ABHYDROLASE"/>
</dbReference>
<reference evidence="2" key="1">
    <citation type="submission" date="2021-01" db="EMBL/GenBank/DDBJ databases">
        <title>Whole genome shotgun sequence of Demequina activiva NBRC 110675.</title>
        <authorList>
            <person name="Komaki H."/>
            <person name="Tamura T."/>
        </authorList>
    </citation>
    <scope>NUCLEOTIDE SEQUENCE</scope>
    <source>
        <strain evidence="2">NBRC 110675</strain>
    </source>
</reference>
<evidence type="ECO:0000313" key="2">
    <source>
        <dbReference type="EMBL" id="GIG55192.1"/>
    </source>
</evidence>
<dbReference type="InterPro" id="IPR050228">
    <property type="entry name" value="Carboxylesterase_BioH"/>
</dbReference>
<dbReference type="GO" id="GO:0016787">
    <property type="term" value="F:hydrolase activity"/>
    <property type="evidence" value="ECO:0007669"/>
    <property type="project" value="UniProtKB-KW"/>
</dbReference>
<protein>
    <submittedName>
        <fullName evidence="2">Alpha/beta hydrolase</fullName>
    </submittedName>
</protein>
<dbReference type="PANTHER" id="PTHR43194">
    <property type="entry name" value="HYDROLASE ALPHA/BETA FOLD FAMILY"/>
    <property type="match status" value="1"/>
</dbReference>
<name>A0A919Q2S8_9MICO</name>
<dbReference type="PANTHER" id="PTHR43194:SF2">
    <property type="entry name" value="PEROXISOMAL MEMBRANE PROTEIN LPX1"/>
    <property type="match status" value="1"/>
</dbReference>
<organism evidence="2 3">
    <name type="scientific">Demequina activiva</name>
    <dbReference type="NCBI Taxonomy" id="1582364"/>
    <lineage>
        <taxon>Bacteria</taxon>
        <taxon>Bacillati</taxon>
        <taxon>Actinomycetota</taxon>
        <taxon>Actinomycetes</taxon>
        <taxon>Micrococcales</taxon>
        <taxon>Demequinaceae</taxon>
        <taxon>Demequina</taxon>
    </lineage>
</organism>
<dbReference type="InterPro" id="IPR029058">
    <property type="entry name" value="AB_hydrolase_fold"/>
</dbReference>
<keyword evidence="2" id="KW-0378">Hydrolase</keyword>
<dbReference type="InterPro" id="IPR000073">
    <property type="entry name" value="AB_hydrolase_1"/>
</dbReference>
<feature type="domain" description="AB hydrolase-1" evidence="1">
    <location>
        <begin position="45"/>
        <end position="290"/>
    </location>
</feature>
<proteinExistence type="predicted"/>
<dbReference type="Proteomes" id="UP000652354">
    <property type="component" value="Unassembled WGS sequence"/>
</dbReference>
<gene>
    <name evidence="2" type="ORF">Dac01nite_19440</name>
</gene>
<dbReference type="Gene3D" id="3.40.50.1820">
    <property type="entry name" value="alpha/beta hydrolase"/>
    <property type="match status" value="1"/>
</dbReference>
<dbReference type="Pfam" id="PF00561">
    <property type="entry name" value="Abhydrolase_1"/>
    <property type="match status" value="1"/>
</dbReference>
<accession>A0A919Q2S8</accession>
<dbReference type="AlphaFoldDB" id="A0A919Q2S8"/>
<keyword evidence="3" id="KW-1185">Reference proteome</keyword>
<dbReference type="SUPFAM" id="SSF53474">
    <property type="entry name" value="alpha/beta-Hydrolases"/>
    <property type="match status" value="1"/>
</dbReference>
<dbReference type="EMBL" id="BONR01000004">
    <property type="protein sequence ID" value="GIG55192.1"/>
    <property type="molecule type" value="Genomic_DNA"/>
</dbReference>
<evidence type="ECO:0000313" key="3">
    <source>
        <dbReference type="Proteomes" id="UP000652354"/>
    </source>
</evidence>
<sequence>MDEAAYRAAESALWAHHGIDPVERFVTARGTGTRVRAVEFGEGRPVVLVHGMPTAGGVFAPLVAALTGVRAIVVDRPGCGLSDPLELSGLTPERLTEANEAWLEAVVEQVAGEPVDLLGSSAGGMAAVSFAARRPELVRSITLDGVPALRGMRLPVSMRAATFGPVAKATVRHRVVERDLRRSMRQMGHGEAFDDGRLSQADLDWRLAVARHTQTMRHDLALLGRVASWRGPRAEWAPGPAHVRALSMPSLWVAGDRDPFASPDRVRAWARHAPQPTVRIVRTGHQPWIDGAAEHAALLTQWWARSSARAA</sequence>
<comment type="caution">
    <text evidence="2">The sequence shown here is derived from an EMBL/GenBank/DDBJ whole genome shotgun (WGS) entry which is preliminary data.</text>
</comment>